<proteinExistence type="predicted"/>
<accession>A0A392M338</accession>
<dbReference type="GO" id="GO:0046872">
    <property type="term" value="F:metal ion binding"/>
    <property type="evidence" value="ECO:0007669"/>
    <property type="project" value="UniProtKB-KW"/>
</dbReference>
<dbReference type="PANTHER" id="PTHR10869">
    <property type="entry name" value="PROLYL 4-HYDROXYLASE ALPHA SUBUNIT"/>
    <property type="match status" value="1"/>
</dbReference>
<keyword evidence="3" id="KW-0408">Iron</keyword>
<keyword evidence="2" id="KW-0479">Metal-binding</keyword>
<evidence type="ECO:0000256" key="2">
    <source>
        <dbReference type="ARBA" id="ARBA00022723"/>
    </source>
</evidence>
<feature type="non-terminal residue" evidence="4">
    <location>
        <position position="1"/>
    </location>
</feature>
<evidence type="ECO:0000256" key="1">
    <source>
        <dbReference type="ARBA" id="ARBA00004586"/>
    </source>
</evidence>
<dbReference type="GO" id="GO:0005789">
    <property type="term" value="C:endoplasmic reticulum membrane"/>
    <property type="evidence" value="ECO:0007669"/>
    <property type="project" value="UniProtKB-SubCell"/>
</dbReference>
<gene>
    <name evidence="4" type="ORF">A2U01_0002420</name>
</gene>
<comment type="caution">
    <text evidence="4">The sequence shown here is derived from an EMBL/GenBank/DDBJ whole genome shotgun (WGS) entry which is preliminary data.</text>
</comment>
<organism evidence="4 5">
    <name type="scientific">Trifolium medium</name>
    <dbReference type="NCBI Taxonomy" id="97028"/>
    <lineage>
        <taxon>Eukaryota</taxon>
        <taxon>Viridiplantae</taxon>
        <taxon>Streptophyta</taxon>
        <taxon>Embryophyta</taxon>
        <taxon>Tracheophyta</taxon>
        <taxon>Spermatophyta</taxon>
        <taxon>Magnoliopsida</taxon>
        <taxon>eudicotyledons</taxon>
        <taxon>Gunneridae</taxon>
        <taxon>Pentapetalae</taxon>
        <taxon>rosids</taxon>
        <taxon>fabids</taxon>
        <taxon>Fabales</taxon>
        <taxon>Fabaceae</taxon>
        <taxon>Papilionoideae</taxon>
        <taxon>50 kb inversion clade</taxon>
        <taxon>NPAAA clade</taxon>
        <taxon>Hologalegina</taxon>
        <taxon>IRL clade</taxon>
        <taxon>Trifolieae</taxon>
        <taxon>Trifolium</taxon>
    </lineage>
</organism>
<dbReference type="Gene3D" id="2.60.120.620">
    <property type="entry name" value="q2cbj1_9rhob like domain"/>
    <property type="match status" value="1"/>
</dbReference>
<dbReference type="EMBL" id="LXQA010002557">
    <property type="protein sequence ID" value="MCH81629.1"/>
    <property type="molecule type" value="Genomic_DNA"/>
</dbReference>
<evidence type="ECO:0000256" key="3">
    <source>
        <dbReference type="ARBA" id="ARBA00023004"/>
    </source>
</evidence>
<sequence>VLSWKPRALYFPNFATAEQCESIVSVAKAGLKPSSLALRKGETAENTKGIRTSSGVFISASEDKTGALDVIEEKIARATMIPRSHGEVTSLFSSPSLCRKGILYDLDNLIHFPHFIPGVGSSGVLDIKPHVMGSSGSGKSIHLREEGGLGEN</sequence>
<dbReference type="Proteomes" id="UP000265520">
    <property type="component" value="Unassembled WGS sequence"/>
</dbReference>
<reference evidence="4 5" key="1">
    <citation type="journal article" date="2018" name="Front. Plant Sci.">
        <title>Red Clover (Trifolium pratense) and Zigzag Clover (T. medium) - A Picture of Genomic Similarities and Differences.</title>
        <authorList>
            <person name="Dluhosova J."/>
            <person name="Istvanek J."/>
            <person name="Nedelnik J."/>
            <person name="Repkova J."/>
        </authorList>
    </citation>
    <scope>NUCLEOTIDE SEQUENCE [LARGE SCALE GENOMIC DNA]</scope>
    <source>
        <strain evidence="5">cv. 10/8</strain>
        <tissue evidence="4">Leaf</tissue>
    </source>
</reference>
<comment type="subcellular location">
    <subcellularLocation>
        <location evidence="1">Endoplasmic reticulum membrane</location>
    </subcellularLocation>
</comment>
<dbReference type="AlphaFoldDB" id="A0A392M338"/>
<dbReference type="PANTHER" id="PTHR10869:SF246">
    <property type="entry name" value="TRANSMEMBRANE PROLYL 4-HYDROXYLASE"/>
    <property type="match status" value="1"/>
</dbReference>
<keyword evidence="5" id="KW-1185">Reference proteome</keyword>
<protein>
    <submittedName>
        <fullName evidence="4">Prolyl 4-hydroxylase subunit alpha-1-like</fullName>
    </submittedName>
</protein>
<evidence type="ECO:0000313" key="4">
    <source>
        <dbReference type="EMBL" id="MCH81629.1"/>
    </source>
</evidence>
<dbReference type="GO" id="GO:0004656">
    <property type="term" value="F:procollagen-proline 4-dioxygenase activity"/>
    <property type="evidence" value="ECO:0007669"/>
    <property type="project" value="TreeGrafter"/>
</dbReference>
<name>A0A392M338_9FABA</name>
<evidence type="ECO:0000313" key="5">
    <source>
        <dbReference type="Proteomes" id="UP000265520"/>
    </source>
</evidence>
<dbReference type="InterPro" id="IPR045054">
    <property type="entry name" value="P4HA-like"/>
</dbReference>